<reference evidence="1" key="2">
    <citation type="journal article" date="2000" name="J. Mol. Evol.">
        <title>The structure and gene repertoire of an ancient red algal plastid genome.</title>
        <authorList>
            <person name="Glockner G."/>
            <person name="Rosenthal A."/>
            <person name="Valentin K."/>
        </authorList>
    </citation>
    <scope>NUCLEOTIDE SEQUENCE</scope>
    <source>
        <strain evidence="1">RK1</strain>
    </source>
</reference>
<dbReference type="PIR" id="T11987">
    <property type="entry name" value="T11987"/>
</dbReference>
<dbReference type="InterPro" id="IPR021291">
    <property type="entry name" value="Tsr0524-like"/>
</dbReference>
<dbReference type="GeneID" id="800230"/>
<accession>O19919</accession>
<name>O19919_CYACA</name>
<sequence length="65" mass="7669">MLLSFNVGDVIRLSEILNRIPEEMMDYIGDKAIIKGKKILKNNIMVLLIEFKNYARIWVFIKELN</sequence>
<protein>
    <submittedName>
        <fullName evidence="1">Uncharacterized protein</fullName>
    </submittedName>
</protein>
<reference evidence="1" key="1">
    <citation type="submission" date="1999-11" db="EMBL/GenBank/DDBJ databases">
        <authorList>
            <person name="Gloeckner G."/>
            <person name="Rosenthal A."/>
            <person name="Valentin K."/>
        </authorList>
    </citation>
    <scope>NUCLEOTIDE SEQUENCE</scope>
    <source>
        <strain evidence="1">RK1</strain>
    </source>
</reference>
<proteinExistence type="predicted"/>
<dbReference type="EMBL" id="AF022186">
    <property type="protein sequence ID" value="AAB82670.1"/>
    <property type="molecule type" value="Genomic_DNA"/>
</dbReference>
<organism evidence="1">
    <name type="scientific">Cyanidium caldarium</name>
    <name type="common">Red alga</name>
    <dbReference type="NCBI Taxonomy" id="2771"/>
    <lineage>
        <taxon>Eukaryota</taxon>
        <taxon>Rhodophyta</taxon>
        <taxon>Bangiophyceae</taxon>
        <taxon>Cyanidiales</taxon>
        <taxon>Cyanidiaceae</taxon>
        <taxon>Cyanidium</taxon>
    </lineage>
</organism>
<evidence type="ECO:0000313" key="1">
    <source>
        <dbReference type="EMBL" id="AAB82670.1"/>
    </source>
</evidence>
<dbReference type="AlphaFoldDB" id="O19919"/>
<dbReference type="RefSeq" id="NP_045091.1">
    <property type="nucleotide sequence ID" value="NC_001840.1"/>
</dbReference>
<keyword evidence="1" id="KW-0150">Chloroplast</keyword>
<dbReference type="Pfam" id="PF11061">
    <property type="entry name" value="Tsr0524-like"/>
    <property type="match status" value="1"/>
</dbReference>
<geneLocation type="chloroplast" evidence="1"/>
<keyword evidence="1" id="KW-0934">Plastid</keyword>
<gene>
    <name evidence="1" type="primary">ycf86</name>
</gene>